<dbReference type="AlphaFoldDB" id="A0A235F910"/>
<evidence type="ECO:0000313" key="3">
    <source>
        <dbReference type="Proteomes" id="UP000215059"/>
    </source>
</evidence>
<gene>
    <name evidence="2" type="ORF">CGZ90_12965</name>
</gene>
<proteinExistence type="predicted"/>
<feature type="compositionally biased region" description="Basic and acidic residues" evidence="1">
    <location>
        <begin position="61"/>
        <end position="73"/>
    </location>
</feature>
<dbReference type="EMBL" id="NOII01000003">
    <property type="protein sequence ID" value="OYD57574.1"/>
    <property type="molecule type" value="Genomic_DNA"/>
</dbReference>
<dbReference type="Proteomes" id="UP000215059">
    <property type="component" value="Unassembled WGS sequence"/>
</dbReference>
<feature type="compositionally biased region" description="Acidic residues" evidence="1">
    <location>
        <begin position="51"/>
        <end position="60"/>
    </location>
</feature>
<organism evidence="2 3">
    <name type="scientific">Fictibacillus aquaticus</name>
    <dbReference type="NCBI Taxonomy" id="2021314"/>
    <lineage>
        <taxon>Bacteria</taxon>
        <taxon>Bacillati</taxon>
        <taxon>Bacillota</taxon>
        <taxon>Bacilli</taxon>
        <taxon>Bacillales</taxon>
        <taxon>Fictibacillaceae</taxon>
        <taxon>Fictibacillus</taxon>
    </lineage>
</organism>
<sequence>MNWRKYIMMFMSAIMLSGLLVGCNEKRDNQEPDPTEEPSEEKKENKKKDEGEPDPTDEPSEEKKEEENENKQQ</sequence>
<evidence type="ECO:0000256" key="1">
    <source>
        <dbReference type="SAM" id="MobiDB-lite"/>
    </source>
</evidence>
<keyword evidence="3" id="KW-1185">Reference proteome</keyword>
<dbReference type="RefSeq" id="WP_094252925.1">
    <property type="nucleotide sequence ID" value="NZ_JBHLXL010000001.1"/>
</dbReference>
<reference evidence="2 3" key="1">
    <citation type="submission" date="2017-07" db="EMBL/GenBank/DDBJ databases">
        <title>Fictibacillus sp. nov. GDSW-R2A3 Genome sequencing and assembly.</title>
        <authorList>
            <person name="Mayilraj S."/>
        </authorList>
    </citation>
    <scope>NUCLEOTIDE SEQUENCE [LARGE SCALE GENOMIC DNA]</scope>
    <source>
        <strain evidence="2 3">GDSW-R2A3</strain>
    </source>
</reference>
<protein>
    <recommendedName>
        <fullName evidence="4">Lipoprotein</fullName>
    </recommendedName>
</protein>
<comment type="caution">
    <text evidence="2">The sequence shown here is derived from an EMBL/GenBank/DDBJ whole genome shotgun (WGS) entry which is preliminary data.</text>
</comment>
<name>A0A235F910_9BACL</name>
<dbReference type="PROSITE" id="PS51257">
    <property type="entry name" value="PROKAR_LIPOPROTEIN"/>
    <property type="match status" value="1"/>
</dbReference>
<accession>A0A235F910</accession>
<feature type="compositionally biased region" description="Basic and acidic residues" evidence="1">
    <location>
        <begin position="40"/>
        <end position="50"/>
    </location>
</feature>
<feature type="region of interest" description="Disordered" evidence="1">
    <location>
        <begin position="24"/>
        <end position="73"/>
    </location>
</feature>
<evidence type="ECO:0000313" key="2">
    <source>
        <dbReference type="EMBL" id="OYD57574.1"/>
    </source>
</evidence>
<evidence type="ECO:0008006" key="4">
    <source>
        <dbReference type="Google" id="ProtNLM"/>
    </source>
</evidence>